<dbReference type="AlphaFoldDB" id="A0A8T0H3S2"/>
<feature type="region of interest" description="Disordered" evidence="1">
    <location>
        <begin position="120"/>
        <end position="159"/>
    </location>
</feature>
<evidence type="ECO:0000256" key="1">
    <source>
        <dbReference type="SAM" id="MobiDB-lite"/>
    </source>
</evidence>
<evidence type="ECO:0000313" key="3">
    <source>
        <dbReference type="Proteomes" id="UP000822688"/>
    </source>
</evidence>
<organism evidence="2 3">
    <name type="scientific">Ceratodon purpureus</name>
    <name type="common">Fire moss</name>
    <name type="synonym">Dicranum purpureum</name>
    <dbReference type="NCBI Taxonomy" id="3225"/>
    <lineage>
        <taxon>Eukaryota</taxon>
        <taxon>Viridiplantae</taxon>
        <taxon>Streptophyta</taxon>
        <taxon>Embryophyta</taxon>
        <taxon>Bryophyta</taxon>
        <taxon>Bryophytina</taxon>
        <taxon>Bryopsida</taxon>
        <taxon>Dicranidae</taxon>
        <taxon>Pseudoditrichales</taxon>
        <taxon>Ditrichaceae</taxon>
        <taxon>Ceratodon</taxon>
    </lineage>
</organism>
<feature type="compositionally biased region" description="Polar residues" evidence="1">
    <location>
        <begin position="135"/>
        <end position="159"/>
    </location>
</feature>
<dbReference type="EMBL" id="CM026429">
    <property type="protein sequence ID" value="KAG0565427.1"/>
    <property type="molecule type" value="Genomic_DNA"/>
</dbReference>
<keyword evidence="3" id="KW-1185">Reference proteome</keyword>
<dbReference type="Proteomes" id="UP000822688">
    <property type="component" value="Chromosome 8"/>
</dbReference>
<gene>
    <name evidence="2" type="ORF">KC19_8G189800</name>
</gene>
<protein>
    <submittedName>
        <fullName evidence="2">Uncharacterized protein</fullName>
    </submittedName>
</protein>
<proteinExistence type="predicted"/>
<reference evidence="2" key="1">
    <citation type="submission" date="2020-06" db="EMBL/GenBank/DDBJ databases">
        <title>WGS assembly of Ceratodon purpureus strain R40.</title>
        <authorList>
            <person name="Carey S.B."/>
            <person name="Jenkins J."/>
            <person name="Shu S."/>
            <person name="Lovell J.T."/>
            <person name="Sreedasyam A."/>
            <person name="Maumus F."/>
            <person name="Tiley G.P."/>
            <person name="Fernandez-Pozo N."/>
            <person name="Barry K."/>
            <person name="Chen C."/>
            <person name="Wang M."/>
            <person name="Lipzen A."/>
            <person name="Daum C."/>
            <person name="Saski C.A."/>
            <person name="Payton A.C."/>
            <person name="Mcbreen J.C."/>
            <person name="Conrad R.E."/>
            <person name="Kollar L.M."/>
            <person name="Olsson S."/>
            <person name="Huttunen S."/>
            <person name="Landis J.B."/>
            <person name="Wickett N.J."/>
            <person name="Johnson M.G."/>
            <person name="Rensing S.A."/>
            <person name="Grimwood J."/>
            <person name="Schmutz J."/>
            <person name="Mcdaniel S.F."/>
        </authorList>
    </citation>
    <scope>NUCLEOTIDE SEQUENCE</scope>
    <source>
        <strain evidence="2">R40</strain>
    </source>
</reference>
<evidence type="ECO:0000313" key="2">
    <source>
        <dbReference type="EMBL" id="KAG0565427.1"/>
    </source>
</evidence>
<comment type="caution">
    <text evidence="2">The sequence shown here is derived from an EMBL/GenBank/DDBJ whole genome shotgun (WGS) entry which is preliminary data.</text>
</comment>
<accession>A0A8T0H3S2</accession>
<feature type="region of interest" description="Disordered" evidence="1">
    <location>
        <begin position="40"/>
        <end position="69"/>
    </location>
</feature>
<name>A0A8T0H3S2_CERPU</name>
<sequence length="159" mass="17910">MSSTTQTLVFGPEATNTKLFSILGRLCPQPFQSHCGEISTTKSPFSAHNPTLRSQRDNPGTQRTSNTYRISPDPLKLIYHKNTSIHNHFGLATNSMKFQPHENQYAKDFRVDTDRYSMAPARAPSTTKSKHKNHQLSAYTKSMQSTPKTNSNHRSNLTT</sequence>